<dbReference type="Proteomes" id="UP001106592">
    <property type="component" value="Unassembled WGS sequence"/>
</dbReference>
<protein>
    <submittedName>
        <fullName evidence="8">DoxX family protein</fullName>
    </submittedName>
</protein>
<keyword evidence="4 7" id="KW-0812">Transmembrane</keyword>
<evidence type="ECO:0000256" key="5">
    <source>
        <dbReference type="ARBA" id="ARBA00022989"/>
    </source>
</evidence>
<evidence type="ECO:0000256" key="4">
    <source>
        <dbReference type="ARBA" id="ARBA00022692"/>
    </source>
</evidence>
<evidence type="ECO:0000256" key="2">
    <source>
        <dbReference type="ARBA" id="ARBA00006679"/>
    </source>
</evidence>
<accession>A0A9Q2XQE0</accession>
<evidence type="ECO:0000256" key="7">
    <source>
        <dbReference type="SAM" id="Phobius"/>
    </source>
</evidence>
<keyword evidence="9" id="KW-1185">Reference proteome</keyword>
<dbReference type="InterPro" id="IPR051907">
    <property type="entry name" value="DoxX-like_oxidoreductase"/>
</dbReference>
<reference evidence="8" key="2">
    <citation type="journal article" date="2023" name="Plant Pathol.">
        <title>Dismantling and reorganizing Pseudomonas marginalis sensu#lato.</title>
        <authorList>
            <person name="Sawada H."/>
            <person name="Fujikawa T."/>
            <person name="Satou M."/>
        </authorList>
    </citation>
    <scope>NUCLEOTIDE SEQUENCE</scope>
    <source>
        <strain evidence="8">MAFF 301350</strain>
    </source>
</reference>
<dbReference type="InterPro" id="IPR032808">
    <property type="entry name" value="DoxX"/>
</dbReference>
<keyword evidence="5 7" id="KW-1133">Transmembrane helix</keyword>
<feature type="transmembrane region" description="Helical" evidence="7">
    <location>
        <begin position="57"/>
        <end position="75"/>
    </location>
</feature>
<evidence type="ECO:0000313" key="9">
    <source>
        <dbReference type="Proteomes" id="UP001106592"/>
    </source>
</evidence>
<comment type="caution">
    <text evidence="8">The sequence shown here is derived from an EMBL/GenBank/DDBJ whole genome shotgun (WGS) entry which is preliminary data.</text>
</comment>
<sequence length="142" mass="14814">MFLNFTHGISTIMRHPSIAALGRVLLALLFLASGLSKLGAAAATKAYIASVGLPLPSVIYAIALVVEIGGGLLLLLGLQARLTATVLAVFTVMAAILFHHDFADQNQAVHFLKNLAIAGGLLQVTVAGAARFSLDARRLQKA</sequence>
<evidence type="ECO:0000256" key="3">
    <source>
        <dbReference type="ARBA" id="ARBA00022475"/>
    </source>
</evidence>
<comment type="similarity">
    <text evidence="2">Belongs to the DoxX family.</text>
</comment>
<comment type="subcellular location">
    <subcellularLocation>
        <location evidence="1">Cell membrane</location>
        <topology evidence="1">Multi-pass membrane protein</topology>
    </subcellularLocation>
</comment>
<dbReference type="EMBL" id="JAHTBI010000117">
    <property type="protein sequence ID" value="MBV6290202.1"/>
    <property type="molecule type" value="Genomic_DNA"/>
</dbReference>
<organism evidence="8 9">
    <name type="scientific">Pseudomonas aegrilactucae</name>
    <dbReference type="NCBI Taxonomy" id="2854028"/>
    <lineage>
        <taxon>Bacteria</taxon>
        <taxon>Pseudomonadati</taxon>
        <taxon>Pseudomonadota</taxon>
        <taxon>Gammaproteobacteria</taxon>
        <taxon>Pseudomonadales</taxon>
        <taxon>Pseudomonadaceae</taxon>
        <taxon>Pseudomonas</taxon>
    </lineage>
</organism>
<dbReference type="Pfam" id="PF07681">
    <property type="entry name" value="DoxX"/>
    <property type="match status" value="1"/>
</dbReference>
<name>A0A9Q2XQE0_9PSED</name>
<dbReference type="RefSeq" id="WP_217978203.1">
    <property type="nucleotide sequence ID" value="NZ_JAHTBI010000117.1"/>
</dbReference>
<keyword evidence="6 7" id="KW-0472">Membrane</keyword>
<evidence type="ECO:0000313" key="8">
    <source>
        <dbReference type="EMBL" id="MBV6290202.1"/>
    </source>
</evidence>
<evidence type="ECO:0000256" key="1">
    <source>
        <dbReference type="ARBA" id="ARBA00004651"/>
    </source>
</evidence>
<reference evidence="8" key="1">
    <citation type="journal article" date="2022" name="Int. J. Syst. Evol. Microbiol.">
        <title>Pseudomonas aegrilactucae sp. nov. and Pseudomonas morbosilactucae sp. nov., pathogens causing bacterial rot of lettuce in Japan.</title>
        <authorList>
            <person name="Sawada H."/>
            <person name="Fujikawa T."/>
            <person name="Satou M."/>
        </authorList>
    </citation>
    <scope>NUCLEOTIDE SEQUENCE</scope>
    <source>
        <strain evidence="8">MAFF 301350</strain>
    </source>
</reference>
<dbReference type="PANTHER" id="PTHR33452:SF1">
    <property type="entry name" value="INNER MEMBRANE PROTEIN YPHA-RELATED"/>
    <property type="match status" value="1"/>
</dbReference>
<gene>
    <name evidence="8" type="ORF">KUO17_24815</name>
</gene>
<evidence type="ECO:0000256" key="6">
    <source>
        <dbReference type="ARBA" id="ARBA00023136"/>
    </source>
</evidence>
<dbReference type="GO" id="GO:0005886">
    <property type="term" value="C:plasma membrane"/>
    <property type="evidence" value="ECO:0007669"/>
    <property type="project" value="UniProtKB-SubCell"/>
</dbReference>
<proteinExistence type="inferred from homology"/>
<dbReference type="PANTHER" id="PTHR33452">
    <property type="entry name" value="OXIDOREDUCTASE CATD-RELATED"/>
    <property type="match status" value="1"/>
</dbReference>
<feature type="transmembrane region" description="Helical" evidence="7">
    <location>
        <begin position="111"/>
        <end position="134"/>
    </location>
</feature>
<keyword evidence="3" id="KW-1003">Cell membrane</keyword>
<dbReference type="AlphaFoldDB" id="A0A9Q2XQE0"/>
<feature type="transmembrane region" description="Helical" evidence="7">
    <location>
        <begin position="82"/>
        <end position="99"/>
    </location>
</feature>